<dbReference type="Gene3D" id="2.130.10.10">
    <property type="entry name" value="YVTN repeat-like/Quinoprotein amine dehydrogenase"/>
    <property type="match status" value="4"/>
</dbReference>
<dbReference type="InterPro" id="IPR050349">
    <property type="entry name" value="WD_LIS1/nudF_dynein_reg"/>
</dbReference>
<feature type="non-terminal residue" evidence="6">
    <location>
        <position position="1508"/>
    </location>
</feature>
<feature type="repeat" description="WD" evidence="3">
    <location>
        <begin position="1308"/>
        <end position="1349"/>
    </location>
</feature>
<name>A0A8H7HKL7_9AGAM</name>
<feature type="repeat" description="WD" evidence="3">
    <location>
        <begin position="1136"/>
        <end position="1177"/>
    </location>
</feature>
<feature type="repeat" description="WD" evidence="3">
    <location>
        <begin position="1179"/>
        <end position="1220"/>
    </location>
</feature>
<feature type="repeat" description="WD" evidence="3">
    <location>
        <begin position="1008"/>
        <end position="1049"/>
    </location>
</feature>
<dbReference type="Gene3D" id="3.40.50.300">
    <property type="entry name" value="P-loop containing nucleotide triphosphate hydrolases"/>
    <property type="match status" value="1"/>
</dbReference>
<dbReference type="InterPro" id="IPR007111">
    <property type="entry name" value="NACHT_NTPase"/>
</dbReference>
<dbReference type="InterPro" id="IPR056884">
    <property type="entry name" value="NPHP3-like_N"/>
</dbReference>
<dbReference type="SUPFAM" id="SSF50978">
    <property type="entry name" value="WD40 repeat-like"/>
    <property type="match status" value="2"/>
</dbReference>
<evidence type="ECO:0000256" key="2">
    <source>
        <dbReference type="ARBA" id="ARBA00022737"/>
    </source>
</evidence>
<feature type="repeat" description="WD" evidence="3">
    <location>
        <begin position="1265"/>
        <end position="1306"/>
    </location>
</feature>
<feature type="region of interest" description="Disordered" evidence="4">
    <location>
        <begin position="1"/>
        <end position="96"/>
    </location>
</feature>
<dbReference type="InterPro" id="IPR036322">
    <property type="entry name" value="WD40_repeat_dom_sf"/>
</dbReference>
<dbReference type="PANTHER" id="PTHR44129">
    <property type="entry name" value="WD REPEAT-CONTAINING PROTEIN POP1"/>
    <property type="match status" value="1"/>
</dbReference>
<dbReference type="InterPro" id="IPR001680">
    <property type="entry name" value="WD40_rpt"/>
</dbReference>
<feature type="repeat" description="WD" evidence="3">
    <location>
        <begin position="1051"/>
        <end position="1092"/>
    </location>
</feature>
<dbReference type="CDD" id="cd00200">
    <property type="entry name" value="WD40"/>
    <property type="match status" value="2"/>
</dbReference>
<dbReference type="Proteomes" id="UP000602905">
    <property type="component" value="Unassembled WGS sequence"/>
</dbReference>
<feature type="domain" description="NACHT" evidence="5">
    <location>
        <begin position="300"/>
        <end position="457"/>
    </location>
</feature>
<dbReference type="PROSITE" id="PS50082">
    <property type="entry name" value="WD_REPEATS_2"/>
    <property type="match status" value="12"/>
</dbReference>
<dbReference type="OrthoDB" id="3027122at2759"/>
<dbReference type="PROSITE" id="PS50294">
    <property type="entry name" value="WD_REPEATS_REGION"/>
    <property type="match status" value="10"/>
</dbReference>
<feature type="compositionally biased region" description="Polar residues" evidence="4">
    <location>
        <begin position="16"/>
        <end position="32"/>
    </location>
</feature>
<dbReference type="InterPro" id="IPR020472">
    <property type="entry name" value="WD40_PAC1"/>
</dbReference>
<dbReference type="EMBL" id="JACYCD010000471">
    <property type="protein sequence ID" value="KAF8693111.1"/>
    <property type="molecule type" value="Genomic_DNA"/>
</dbReference>
<feature type="repeat" description="WD" evidence="3">
    <location>
        <begin position="1351"/>
        <end position="1392"/>
    </location>
</feature>
<feature type="repeat" description="WD" evidence="3">
    <location>
        <begin position="1222"/>
        <end position="1263"/>
    </location>
</feature>
<dbReference type="InterPro" id="IPR015943">
    <property type="entry name" value="WD40/YVTN_repeat-like_dom_sf"/>
</dbReference>
<keyword evidence="2" id="KW-0677">Repeat</keyword>
<dbReference type="Pfam" id="PF24883">
    <property type="entry name" value="NPHP3_N"/>
    <property type="match status" value="1"/>
</dbReference>
<reference evidence="6" key="1">
    <citation type="submission" date="2020-09" db="EMBL/GenBank/DDBJ databases">
        <title>Comparative genome analyses of four rice-infecting Rhizoctonia solani isolates reveal extensive enrichment of homogalacturonan modification genes.</title>
        <authorList>
            <person name="Lee D.-Y."/>
            <person name="Jeon J."/>
            <person name="Kim K.-T."/>
            <person name="Cheong K."/>
            <person name="Song H."/>
            <person name="Choi G."/>
            <person name="Ko J."/>
            <person name="Opiyo S.O."/>
            <person name="Zuo S."/>
            <person name="Madhav S."/>
            <person name="Lee Y.-H."/>
            <person name="Wang G.-L."/>
        </authorList>
    </citation>
    <scope>NUCLEOTIDE SEQUENCE</scope>
    <source>
        <strain evidence="6">AG1-IA WGL</strain>
    </source>
</reference>
<evidence type="ECO:0000259" key="5">
    <source>
        <dbReference type="PROSITE" id="PS50837"/>
    </source>
</evidence>
<evidence type="ECO:0000256" key="1">
    <source>
        <dbReference type="ARBA" id="ARBA00022574"/>
    </source>
</evidence>
<dbReference type="Pfam" id="PF00400">
    <property type="entry name" value="WD40"/>
    <property type="match status" value="13"/>
</dbReference>
<sequence length="1508" mass="166744">MSFRDKFRNLKRSARSRINSTGSGSGTAQLSVASPRATEHTDSGVPPLDADIGSIDSNSVVSPDLPPLDKLAISSHSSDASDLRSDPQAQDSEPAMATAPTIENPLVQWDHLSGLLRVLKPISGAIPPLRALFDQFVECIRIYESAAKGHEEYTRLRGELEDLFEELQKCFVQAPPPTITISVERLCRLIQQELSSVQKPQPRAPFRYLDASNGSEEVLACYQRIHQYLQRLIFNVNLSIWKTVDNLVTDNRLKLLPASLAACYNSTKAAELKRAECASNTRMDVLAQLRSWEYTHGTENLFWLNGMAGTGKTTIAYTLCTELDSDRKLAASFFCSRLVPECRDVNLIIPSIAYQLAHVSKPFYYALSRALERDPDAHARLLHIQFDTLIASPLAEVKATLPENMVVVIDALDECIDKESTGQILDILLANVSNLPLKFLISSRPEPEIRDKLEQRGWINSRLVLHELDRNTIRNDIQTYLRVSLAPMDLSESQITILTERSGILFIYAATVIRFISYDNFRRNPRARLKTILNASTSSQGFPLRDLDQLYTTILKEALDNPDLTIDEQYDIKEILYTVVCAREPLTIGALCGLLHFEDDERVRVALRPLWSVLHIVDANEMVMTLHMSFPDYVLDPSRSNKYSCDAASHNHKLALLCFQLIKNTKSQFNICGFESSFLADHKVANLEERIENAVSTELFYACRYWATHLQFTGTSFSLARDLEDFLSKRLLLWMEIMNLKRAIHYSGTILKLAEDWSKSTKSSKELVELAHDSWRFASTFALNNVSMSTPHLYVSMLPFWPPNNPISKCYSSRMRGAIKVHGTATTRSQFALIAKWKVEENLEANSAAFSSDGTRIIVGAGERVYIMNAFSGKILLALSKGNNSTIHSAILSPDGNLAAACSADRSVCVWEVRNGQRISDAYEGVSGSTTSIEFSPDSSRIVSGSKDGTVRVWDPLTGLMLLEPLEGPRTPVMTVAISSDGSFIAAGYRTTNICLWGSRTGKIITIILAGSDIVTSVSFSFDCTRIASGSFEGPVSVWDVQTGSMKLDPLEGHTGYITSVSFSPDDRHIISSSEDRSIRFWDSQDGTLLMIIDGHTNPVTSVAFSPDGAQVVSTISSPSISIWDAQAQHDRSRRLAGHSDFIIFVDFSSSGTNIISGSCDGVIQVWDIETGELISLLTESHRENTSSIALAPNGDMIASSSHDGAIYLRDAKNGQVLLDPLEGHSGHVISIQFSPDGTRIASGSTDMTICVWRTQDGHMLLGPLKGHTHWVRSIGFSDDGGRMVSGSADKTIIVWNSHNGRILLGPLLGHSSGVTSVKFSPNGTHIVSGSHDHAICVWDAQSGQLLYNPLQGHTDVVSSVIFSHDGTWVASGSFDKTICIWNVQSGQLALGPIKGHTNWISCIAFSPDDTKIVSGSDDKTIRVHDLKALNPMRESGIEHPPFLKWVMNEEGWIVDEQSRLLAWVPPDLHKTIMWPHTTLLLSTDGFLCLDFNHACMGDSWTWCYMSA</sequence>
<dbReference type="PRINTS" id="PR00320">
    <property type="entry name" value="GPROTEINBRPT"/>
</dbReference>
<feature type="repeat" description="WD" evidence="3">
    <location>
        <begin position="880"/>
        <end position="921"/>
    </location>
</feature>
<dbReference type="InterPro" id="IPR027417">
    <property type="entry name" value="P-loop_NTPase"/>
</dbReference>
<comment type="caution">
    <text evidence="6">The sequence shown here is derived from an EMBL/GenBank/DDBJ whole genome shotgun (WGS) entry which is preliminary data.</text>
</comment>
<accession>A0A8H7HKL7</accession>
<dbReference type="SUPFAM" id="SSF52540">
    <property type="entry name" value="P-loop containing nucleoside triphosphate hydrolases"/>
    <property type="match status" value="1"/>
</dbReference>
<dbReference type="PROSITE" id="PS00678">
    <property type="entry name" value="WD_REPEATS_1"/>
    <property type="match status" value="4"/>
</dbReference>
<feature type="repeat" description="WD" evidence="3">
    <location>
        <begin position="1394"/>
        <end position="1435"/>
    </location>
</feature>
<dbReference type="SMART" id="SM00320">
    <property type="entry name" value="WD40"/>
    <property type="match status" value="14"/>
</dbReference>
<evidence type="ECO:0000256" key="4">
    <source>
        <dbReference type="SAM" id="MobiDB-lite"/>
    </source>
</evidence>
<dbReference type="InterPro" id="IPR019775">
    <property type="entry name" value="WD40_repeat_CS"/>
</dbReference>
<proteinExistence type="predicted"/>
<feature type="repeat" description="WD" evidence="3">
    <location>
        <begin position="1093"/>
        <end position="1134"/>
    </location>
</feature>
<organism evidence="6 7">
    <name type="scientific">Rhizoctonia solani</name>
    <dbReference type="NCBI Taxonomy" id="456999"/>
    <lineage>
        <taxon>Eukaryota</taxon>
        <taxon>Fungi</taxon>
        <taxon>Dikarya</taxon>
        <taxon>Basidiomycota</taxon>
        <taxon>Agaricomycotina</taxon>
        <taxon>Agaricomycetes</taxon>
        <taxon>Cantharellales</taxon>
        <taxon>Ceratobasidiaceae</taxon>
        <taxon>Rhizoctonia</taxon>
    </lineage>
</organism>
<evidence type="ECO:0000313" key="6">
    <source>
        <dbReference type="EMBL" id="KAF8693111.1"/>
    </source>
</evidence>
<dbReference type="PROSITE" id="PS50837">
    <property type="entry name" value="NACHT"/>
    <property type="match status" value="1"/>
</dbReference>
<feature type="repeat" description="WD" evidence="3">
    <location>
        <begin position="923"/>
        <end position="955"/>
    </location>
</feature>
<protein>
    <submittedName>
        <fullName evidence="6">WD40 repeat-like protein</fullName>
    </submittedName>
</protein>
<gene>
    <name evidence="6" type="ORF">RHS03_08480</name>
</gene>
<evidence type="ECO:0000256" key="3">
    <source>
        <dbReference type="PROSITE-ProRule" id="PRU00221"/>
    </source>
</evidence>
<evidence type="ECO:0000313" key="7">
    <source>
        <dbReference type="Proteomes" id="UP000602905"/>
    </source>
</evidence>
<keyword evidence="1 3" id="KW-0853">WD repeat</keyword>